<dbReference type="Proteomes" id="UP001163835">
    <property type="component" value="Unassembled WGS sequence"/>
</dbReference>
<dbReference type="EMBL" id="MU795315">
    <property type="protein sequence ID" value="KAJ3807341.1"/>
    <property type="molecule type" value="Genomic_DNA"/>
</dbReference>
<protein>
    <submittedName>
        <fullName evidence="1">Uncharacterized protein</fullName>
    </submittedName>
</protein>
<accession>A0ACC1TRH5</accession>
<evidence type="ECO:0000313" key="2">
    <source>
        <dbReference type="Proteomes" id="UP001163835"/>
    </source>
</evidence>
<keyword evidence="2" id="KW-1185">Reference proteome</keyword>
<evidence type="ECO:0000313" key="1">
    <source>
        <dbReference type="EMBL" id="KAJ3807341.1"/>
    </source>
</evidence>
<sequence>MDVDDIGVDVGFGDDEGGEGVAENTEDVSVDIRDVIQVGRWHGRRKYKDGRTWKYRIQTLNAAWAPLIEEMSEAYIKWKYSFGLPETFDESYSFSISVVDALTLVTEATISRGSDTRAAIALVHAGYIGTSPEKPSLAVSLKTLELYYTLRLFKPSLSIEAFAKTICHLYSVPYRRGYRTGLSNTFDIYLAIRRKVDAQVAKELGHDSANYRVLNSCPACCYKLEDEPELKFSRMWAVDGNNSLKRVAGIGSREVSDNRVFEESDYYLSKDFVNTFAGEIKARTVSLVADEDPDEWVDEEHGDPTDGTEDASQCTENWKAAAADQHKKMWSIFDESGYFVSSCRHGFVLWVTDMIRSGELAKYPLAVVAMALKVLPPGWIMGYDIGCSFEGTIQRSSLGPEFAKQGCRTCVNAFHGQHKYHPLNILGMGLEDLETLERLFSSSNQLAPITRYMTAYRRRVFIDIFLQQWDREKYQNLATMLHNNYVQALDVLEEEAQALQADLLAKGISVEDLEAYFIDKANHLKEMGKEVEGDLHALAYVELLQRYREVNVACENAAGDFRSQTPADYQFLASAASYDKNLSDGRRTETKQRYLREQRDKLLFEVVQMESAMSISRRWEPSDKEYLETLKYMNARKYHQALEQLYKLVIQHLFELHKMNLSFTGYKMRTHISNALQRRSKAIRNAVKTYNNAAAAIGRPTLDWTKVTHYTFLDQFNILQDTRHSVLDKKWADPIVRHLMRQHRRVLRAKEELRRCNIEIRRVHTSILNEEHEFDETLRHLETHPVCYPVREYIDRRRAVNRLLLSRIHQTQALPGFTGDKTPGTCRGFSDPDLSSELVELSLPDPDSDDGEDADDDEMVHGVGAVIEFMSNLST</sequence>
<reference evidence="1" key="1">
    <citation type="submission" date="2022-09" db="EMBL/GenBank/DDBJ databases">
        <title>A Global Phylogenomic Analysis of the Shiitake Genus Lentinula.</title>
        <authorList>
            <consortium name="DOE Joint Genome Institute"/>
            <person name="Sierra-Patev S."/>
            <person name="Min B."/>
            <person name="Naranjo-Ortiz M."/>
            <person name="Looney B."/>
            <person name="Konkel Z."/>
            <person name="Slot J.C."/>
            <person name="Sakamoto Y."/>
            <person name="Steenwyk J.L."/>
            <person name="Rokas A."/>
            <person name="Carro J."/>
            <person name="Camarero S."/>
            <person name="Ferreira P."/>
            <person name="Molpeceres G."/>
            <person name="Ruiz-Duenas F.J."/>
            <person name="Serrano A."/>
            <person name="Henrissat B."/>
            <person name="Drula E."/>
            <person name="Hughes K.W."/>
            <person name="Mata J.L."/>
            <person name="Ishikawa N.K."/>
            <person name="Vargas-Isla R."/>
            <person name="Ushijima S."/>
            <person name="Smith C.A."/>
            <person name="Ahrendt S."/>
            <person name="Andreopoulos W."/>
            <person name="He G."/>
            <person name="Labutti K."/>
            <person name="Lipzen A."/>
            <person name="Ng V."/>
            <person name="Riley R."/>
            <person name="Sandor L."/>
            <person name="Barry K."/>
            <person name="Martinez A.T."/>
            <person name="Xiao Y."/>
            <person name="Gibbons J.G."/>
            <person name="Terashima K."/>
            <person name="Grigoriev I.V."/>
            <person name="Hibbett D.S."/>
        </authorList>
    </citation>
    <scope>NUCLEOTIDE SEQUENCE</scope>
    <source>
        <strain evidence="1">TMI1499</strain>
    </source>
</reference>
<gene>
    <name evidence="1" type="ORF">F5876DRAFT_90615</name>
</gene>
<comment type="caution">
    <text evidence="1">The sequence shown here is derived from an EMBL/GenBank/DDBJ whole genome shotgun (WGS) entry which is preliminary data.</text>
</comment>
<proteinExistence type="predicted"/>
<name>A0ACC1TRH5_9AGAR</name>
<organism evidence="1 2">
    <name type="scientific">Lentinula aff. lateritia</name>
    <dbReference type="NCBI Taxonomy" id="2804960"/>
    <lineage>
        <taxon>Eukaryota</taxon>
        <taxon>Fungi</taxon>
        <taxon>Dikarya</taxon>
        <taxon>Basidiomycota</taxon>
        <taxon>Agaricomycotina</taxon>
        <taxon>Agaricomycetes</taxon>
        <taxon>Agaricomycetidae</taxon>
        <taxon>Agaricales</taxon>
        <taxon>Marasmiineae</taxon>
        <taxon>Omphalotaceae</taxon>
        <taxon>Lentinula</taxon>
    </lineage>
</organism>